<dbReference type="EMBL" id="OOIL02005130">
    <property type="protein sequence ID" value="VFQ93995.1"/>
    <property type="molecule type" value="Genomic_DNA"/>
</dbReference>
<feature type="compositionally biased region" description="Polar residues" evidence="1">
    <location>
        <begin position="16"/>
        <end position="31"/>
    </location>
</feature>
<reference evidence="2 3" key="1">
    <citation type="submission" date="2018-04" db="EMBL/GenBank/DDBJ databases">
        <authorList>
            <person name="Vogel A."/>
        </authorList>
    </citation>
    <scope>NUCLEOTIDE SEQUENCE [LARGE SCALE GENOMIC DNA]</scope>
</reference>
<evidence type="ECO:0000256" key="1">
    <source>
        <dbReference type="SAM" id="MobiDB-lite"/>
    </source>
</evidence>
<sequence>MGIDGGTTPQEGLPTSPRTTAANLNHGQTDGQRLAQGDSGTAKSGIQIERKPQTCVTTDQILMGKDSYGQGCIGNEQNWLWLKWFRKIADFF</sequence>
<proteinExistence type="predicted"/>
<feature type="region of interest" description="Disordered" evidence="1">
    <location>
        <begin position="1"/>
        <end position="46"/>
    </location>
</feature>
<accession>A0A484MYA4</accession>
<evidence type="ECO:0000313" key="2">
    <source>
        <dbReference type="EMBL" id="VFQ93995.1"/>
    </source>
</evidence>
<gene>
    <name evidence="2" type="ORF">CCAM_LOCUS35771</name>
</gene>
<dbReference type="Proteomes" id="UP000595140">
    <property type="component" value="Unassembled WGS sequence"/>
</dbReference>
<evidence type="ECO:0000313" key="3">
    <source>
        <dbReference type="Proteomes" id="UP000595140"/>
    </source>
</evidence>
<keyword evidence="3" id="KW-1185">Reference proteome</keyword>
<protein>
    <submittedName>
        <fullName evidence="2">Uncharacterized protein</fullName>
    </submittedName>
</protein>
<name>A0A484MYA4_9ASTE</name>
<dbReference type="AlphaFoldDB" id="A0A484MYA4"/>
<organism evidence="2 3">
    <name type="scientific">Cuscuta campestris</name>
    <dbReference type="NCBI Taxonomy" id="132261"/>
    <lineage>
        <taxon>Eukaryota</taxon>
        <taxon>Viridiplantae</taxon>
        <taxon>Streptophyta</taxon>
        <taxon>Embryophyta</taxon>
        <taxon>Tracheophyta</taxon>
        <taxon>Spermatophyta</taxon>
        <taxon>Magnoliopsida</taxon>
        <taxon>eudicotyledons</taxon>
        <taxon>Gunneridae</taxon>
        <taxon>Pentapetalae</taxon>
        <taxon>asterids</taxon>
        <taxon>lamiids</taxon>
        <taxon>Solanales</taxon>
        <taxon>Convolvulaceae</taxon>
        <taxon>Cuscuteae</taxon>
        <taxon>Cuscuta</taxon>
        <taxon>Cuscuta subgen. Grammica</taxon>
        <taxon>Cuscuta sect. Cleistogrammica</taxon>
    </lineage>
</organism>